<feature type="region of interest" description="Disordered" evidence="1">
    <location>
        <begin position="119"/>
        <end position="148"/>
    </location>
</feature>
<organism evidence="2 3">
    <name type="scientific">Iris pallida</name>
    <name type="common">Sweet iris</name>
    <dbReference type="NCBI Taxonomy" id="29817"/>
    <lineage>
        <taxon>Eukaryota</taxon>
        <taxon>Viridiplantae</taxon>
        <taxon>Streptophyta</taxon>
        <taxon>Embryophyta</taxon>
        <taxon>Tracheophyta</taxon>
        <taxon>Spermatophyta</taxon>
        <taxon>Magnoliopsida</taxon>
        <taxon>Liliopsida</taxon>
        <taxon>Asparagales</taxon>
        <taxon>Iridaceae</taxon>
        <taxon>Iridoideae</taxon>
        <taxon>Irideae</taxon>
        <taxon>Iris</taxon>
    </lineage>
</organism>
<protein>
    <submittedName>
        <fullName evidence="2">UPF0426 protein, chloroplastic</fullName>
    </submittedName>
</protein>
<feature type="region of interest" description="Disordered" evidence="1">
    <location>
        <begin position="35"/>
        <end position="56"/>
    </location>
</feature>
<feature type="compositionally biased region" description="Pro residues" evidence="1">
    <location>
        <begin position="41"/>
        <end position="50"/>
    </location>
</feature>
<sequence length="148" mass="15524">MSLPLLLSSSPSSMASLRIPTPLAPTPSFQLQKKSFMAAPPLLPPPPPPSSKSRKSRIAASFNVCAFFNPIEDQPILKDAAKEPVAFLGGVFAGLLRLNLNEDPLKEWIARTVEASGISPDEVASAEGMGEGGGGGRDSGLAQEIEIE</sequence>
<dbReference type="AlphaFoldDB" id="A0AAX6IJZ3"/>
<name>A0AAX6IJZ3_IRIPA</name>
<dbReference type="Proteomes" id="UP001140949">
    <property type="component" value="Unassembled WGS sequence"/>
</dbReference>
<dbReference type="Pfam" id="PF26369">
    <property type="entry name" value="UPF0426"/>
    <property type="match status" value="1"/>
</dbReference>
<proteinExistence type="predicted"/>
<dbReference type="PANTHER" id="PTHR35996">
    <property type="entry name" value="OSJNBA0038O10.25 PROTEIN"/>
    <property type="match status" value="1"/>
</dbReference>
<keyword evidence="3" id="KW-1185">Reference proteome</keyword>
<dbReference type="InterPro" id="IPR040278">
    <property type="entry name" value="UPF0426"/>
</dbReference>
<accession>A0AAX6IJZ3</accession>
<gene>
    <name evidence="2" type="ORF">M6B38_251170</name>
</gene>
<dbReference type="EMBL" id="JANAVB010000814">
    <property type="protein sequence ID" value="KAJ6853273.1"/>
    <property type="molecule type" value="Genomic_DNA"/>
</dbReference>
<dbReference type="PANTHER" id="PTHR35996:SF1">
    <property type="entry name" value="OS04G0528100 PROTEIN"/>
    <property type="match status" value="1"/>
</dbReference>
<evidence type="ECO:0000256" key="1">
    <source>
        <dbReference type="SAM" id="MobiDB-lite"/>
    </source>
</evidence>
<evidence type="ECO:0000313" key="2">
    <source>
        <dbReference type="EMBL" id="KAJ6853273.1"/>
    </source>
</evidence>
<feature type="compositionally biased region" description="Gly residues" evidence="1">
    <location>
        <begin position="129"/>
        <end position="138"/>
    </location>
</feature>
<comment type="caution">
    <text evidence="2">The sequence shown here is derived from an EMBL/GenBank/DDBJ whole genome shotgun (WGS) entry which is preliminary data.</text>
</comment>
<reference evidence="2" key="2">
    <citation type="submission" date="2023-04" db="EMBL/GenBank/DDBJ databases">
        <authorList>
            <person name="Bruccoleri R.E."/>
            <person name="Oakeley E.J."/>
            <person name="Faust A.-M."/>
            <person name="Dessus-Babus S."/>
            <person name="Altorfer M."/>
            <person name="Burckhardt D."/>
            <person name="Oertli M."/>
            <person name="Naumann U."/>
            <person name="Petersen F."/>
            <person name="Wong J."/>
        </authorList>
    </citation>
    <scope>NUCLEOTIDE SEQUENCE</scope>
    <source>
        <strain evidence="2">GSM-AAB239-AS_SAM_17_03QT</strain>
        <tissue evidence="2">Leaf</tissue>
    </source>
</reference>
<evidence type="ECO:0000313" key="3">
    <source>
        <dbReference type="Proteomes" id="UP001140949"/>
    </source>
</evidence>
<reference evidence="2" key="1">
    <citation type="journal article" date="2023" name="GigaByte">
        <title>Genome assembly of the bearded iris, Iris pallida Lam.</title>
        <authorList>
            <person name="Bruccoleri R.E."/>
            <person name="Oakeley E.J."/>
            <person name="Faust A.M.E."/>
            <person name="Altorfer M."/>
            <person name="Dessus-Babus S."/>
            <person name="Burckhardt D."/>
            <person name="Oertli M."/>
            <person name="Naumann U."/>
            <person name="Petersen F."/>
            <person name="Wong J."/>
        </authorList>
    </citation>
    <scope>NUCLEOTIDE SEQUENCE</scope>
    <source>
        <strain evidence="2">GSM-AAB239-AS_SAM_17_03QT</strain>
    </source>
</reference>